<dbReference type="PANTHER" id="PTHR31793:SF24">
    <property type="entry name" value="LONG-CHAIN ACYL-COA THIOESTERASE FADM"/>
    <property type="match status" value="1"/>
</dbReference>
<reference evidence="1 2" key="1">
    <citation type="journal article" date="2019" name="Int. J. Syst. Evol. Microbiol.">
        <title>The Global Catalogue of Microorganisms (GCM) 10K type strain sequencing project: providing services to taxonomists for standard genome sequencing and annotation.</title>
        <authorList>
            <consortium name="The Broad Institute Genomics Platform"/>
            <consortium name="The Broad Institute Genome Sequencing Center for Infectious Disease"/>
            <person name="Wu L."/>
            <person name="Ma J."/>
        </authorList>
    </citation>
    <scope>NUCLEOTIDE SEQUENCE [LARGE SCALE GENOMIC DNA]</scope>
    <source>
        <strain evidence="1 2">JCM 13318</strain>
    </source>
</reference>
<sequence>MGKYLVAVPVRWSDQDINGHVNNAKIVTLVEEARIQWLNKDAAVEGLVSFDTPKVVVSLHVEFQRPLSADCDVEVSISVKRIGRTSFTLCYSGMQADRNRFTAETTLVVLDRSDGQPRPLTDPERSYLLRHIADDAAVPRIVESV</sequence>
<dbReference type="InterPro" id="IPR029069">
    <property type="entry name" value="HotDog_dom_sf"/>
</dbReference>
<evidence type="ECO:0000313" key="2">
    <source>
        <dbReference type="Proteomes" id="UP001500177"/>
    </source>
</evidence>
<evidence type="ECO:0000313" key="1">
    <source>
        <dbReference type="EMBL" id="GAA1511795.1"/>
    </source>
</evidence>
<dbReference type="SUPFAM" id="SSF54637">
    <property type="entry name" value="Thioesterase/thiol ester dehydrase-isomerase"/>
    <property type="match status" value="1"/>
</dbReference>
<dbReference type="Gene3D" id="3.10.129.10">
    <property type="entry name" value="Hotdog Thioesterase"/>
    <property type="match status" value="1"/>
</dbReference>
<proteinExistence type="predicted"/>
<accession>A0ABN2A640</accession>
<gene>
    <name evidence="1" type="ORF">GCM10009690_13540</name>
</gene>
<name>A0ABN2A640_9MICO</name>
<dbReference type="EMBL" id="BAAALX010000008">
    <property type="protein sequence ID" value="GAA1511795.1"/>
    <property type="molecule type" value="Genomic_DNA"/>
</dbReference>
<dbReference type="Proteomes" id="UP001500177">
    <property type="component" value="Unassembled WGS sequence"/>
</dbReference>
<dbReference type="RefSeq" id="WP_173156850.1">
    <property type="nucleotide sequence ID" value="NZ_BAAALX010000008.1"/>
</dbReference>
<keyword evidence="2" id="KW-1185">Reference proteome</keyword>
<dbReference type="InterPro" id="IPR050563">
    <property type="entry name" value="4-hydroxybenzoyl-CoA_TE"/>
</dbReference>
<protein>
    <submittedName>
        <fullName evidence="1">Thioesterase family protein</fullName>
    </submittedName>
</protein>
<organism evidence="1 2">
    <name type="scientific">Brevibacterium permense</name>
    <dbReference type="NCBI Taxonomy" id="234834"/>
    <lineage>
        <taxon>Bacteria</taxon>
        <taxon>Bacillati</taxon>
        <taxon>Actinomycetota</taxon>
        <taxon>Actinomycetes</taxon>
        <taxon>Micrococcales</taxon>
        <taxon>Brevibacteriaceae</taxon>
        <taxon>Brevibacterium</taxon>
    </lineage>
</organism>
<dbReference type="CDD" id="cd00586">
    <property type="entry name" value="4HBT"/>
    <property type="match status" value="1"/>
</dbReference>
<dbReference type="PANTHER" id="PTHR31793">
    <property type="entry name" value="4-HYDROXYBENZOYL-COA THIOESTERASE FAMILY MEMBER"/>
    <property type="match status" value="1"/>
</dbReference>
<dbReference type="Pfam" id="PF13279">
    <property type="entry name" value="4HBT_2"/>
    <property type="match status" value="1"/>
</dbReference>
<comment type="caution">
    <text evidence="1">The sequence shown here is derived from an EMBL/GenBank/DDBJ whole genome shotgun (WGS) entry which is preliminary data.</text>
</comment>